<reference evidence="4 5" key="1">
    <citation type="submission" date="2018-07" db="EMBL/GenBank/DDBJ databases">
        <title>Genome sequencing of Runella.</title>
        <authorList>
            <person name="Baek M.-G."/>
            <person name="Yi H."/>
        </authorList>
    </citation>
    <scope>NUCLEOTIDE SEQUENCE [LARGE SCALE GENOMIC DNA]</scope>
    <source>
        <strain evidence="4 5">HYN0085</strain>
    </source>
</reference>
<dbReference type="RefSeq" id="WP_114068921.1">
    <property type="nucleotide sequence ID" value="NZ_CP030850.1"/>
</dbReference>
<dbReference type="AlphaFoldDB" id="A0A344TND4"/>
<evidence type="ECO:0000256" key="2">
    <source>
        <dbReference type="SAM" id="Phobius"/>
    </source>
</evidence>
<dbReference type="PANTHER" id="PTHR34220">
    <property type="entry name" value="SENSOR HISTIDINE KINASE YPDA"/>
    <property type="match status" value="1"/>
</dbReference>
<keyword evidence="1" id="KW-0175">Coiled coil</keyword>
<keyword evidence="5" id="KW-1185">Reference proteome</keyword>
<evidence type="ECO:0000313" key="4">
    <source>
        <dbReference type="EMBL" id="AXE20155.1"/>
    </source>
</evidence>
<dbReference type="PANTHER" id="PTHR34220:SF7">
    <property type="entry name" value="SENSOR HISTIDINE KINASE YPDA"/>
    <property type="match status" value="1"/>
</dbReference>
<dbReference type="InterPro" id="IPR036890">
    <property type="entry name" value="HATPase_C_sf"/>
</dbReference>
<organism evidence="4 5">
    <name type="scientific">Runella rosea</name>
    <dbReference type="NCBI Taxonomy" id="2259595"/>
    <lineage>
        <taxon>Bacteria</taxon>
        <taxon>Pseudomonadati</taxon>
        <taxon>Bacteroidota</taxon>
        <taxon>Cytophagia</taxon>
        <taxon>Cytophagales</taxon>
        <taxon>Spirosomataceae</taxon>
        <taxon>Runella</taxon>
    </lineage>
</organism>
<evidence type="ECO:0000256" key="1">
    <source>
        <dbReference type="SAM" id="Coils"/>
    </source>
</evidence>
<dbReference type="SUPFAM" id="SSF55874">
    <property type="entry name" value="ATPase domain of HSP90 chaperone/DNA topoisomerase II/histidine kinase"/>
    <property type="match status" value="1"/>
</dbReference>
<dbReference type="GO" id="GO:0000155">
    <property type="term" value="F:phosphorelay sensor kinase activity"/>
    <property type="evidence" value="ECO:0007669"/>
    <property type="project" value="InterPro"/>
</dbReference>
<dbReference type="OrthoDB" id="9792992at2"/>
<dbReference type="KEGG" id="run:DR864_21575"/>
<keyword evidence="2" id="KW-0472">Membrane</keyword>
<sequence length="347" mass="40742">MNRPVDRERFKLYLQIGVGYLLLLLFGDLVSNPETFLKRIVNNLWLVSYLVVLNFLFFEYTLPYLRRSWKRIFIAPFLLGGHLLLYSFGFYFWRYIGIGLHVYFSLKTYSSPREGVAAHVPFSLFSVFFFGIVRHIYDYRKLKQAAQQLRIEKQEAELNYLKSQTNPHFLFNTLNNIYSLARDKSDLAPESILRLSQLLRFMLYEAGGAYIAIDQELKIMNDYIALEKLRYDDSLQVNFNHDVEDMKQALPPLLLIPLVENAFKHGVSETREHPFIDIHLSVNQRQLSFVVKNSTETFSDRPRVKENIGLSNLRRQLQLLYTDYTLSIQQNESAFTATLKINLKSHV</sequence>
<evidence type="ECO:0000313" key="5">
    <source>
        <dbReference type="Proteomes" id="UP000251993"/>
    </source>
</evidence>
<protein>
    <submittedName>
        <fullName evidence="4">Histidine kinase</fullName>
    </submittedName>
</protein>
<name>A0A344TND4_9BACT</name>
<dbReference type="EMBL" id="CP030850">
    <property type="protein sequence ID" value="AXE20155.1"/>
    <property type="molecule type" value="Genomic_DNA"/>
</dbReference>
<dbReference type="Proteomes" id="UP000251993">
    <property type="component" value="Chromosome"/>
</dbReference>
<feature type="coiled-coil region" evidence="1">
    <location>
        <begin position="139"/>
        <end position="166"/>
    </location>
</feature>
<keyword evidence="4" id="KW-0418">Kinase</keyword>
<dbReference type="InterPro" id="IPR050640">
    <property type="entry name" value="Bact_2-comp_sensor_kinase"/>
</dbReference>
<feature type="transmembrane region" description="Helical" evidence="2">
    <location>
        <begin position="43"/>
        <end position="62"/>
    </location>
</feature>
<dbReference type="Gene3D" id="3.30.565.10">
    <property type="entry name" value="Histidine kinase-like ATPase, C-terminal domain"/>
    <property type="match status" value="1"/>
</dbReference>
<gene>
    <name evidence="4" type="ORF">DR864_21575</name>
</gene>
<keyword evidence="2" id="KW-1133">Transmembrane helix</keyword>
<feature type="transmembrane region" description="Helical" evidence="2">
    <location>
        <begin position="116"/>
        <end position="137"/>
    </location>
</feature>
<feature type="transmembrane region" description="Helical" evidence="2">
    <location>
        <begin position="74"/>
        <end position="96"/>
    </location>
</feature>
<proteinExistence type="predicted"/>
<feature type="domain" description="Signal transduction histidine kinase internal region" evidence="3">
    <location>
        <begin position="156"/>
        <end position="235"/>
    </location>
</feature>
<dbReference type="InterPro" id="IPR010559">
    <property type="entry name" value="Sig_transdc_His_kin_internal"/>
</dbReference>
<evidence type="ECO:0000259" key="3">
    <source>
        <dbReference type="Pfam" id="PF06580"/>
    </source>
</evidence>
<feature type="transmembrane region" description="Helical" evidence="2">
    <location>
        <begin position="12"/>
        <end position="31"/>
    </location>
</feature>
<dbReference type="Pfam" id="PF06580">
    <property type="entry name" value="His_kinase"/>
    <property type="match status" value="1"/>
</dbReference>
<keyword evidence="2" id="KW-0812">Transmembrane</keyword>
<keyword evidence="4" id="KW-0808">Transferase</keyword>
<dbReference type="GO" id="GO:0016020">
    <property type="term" value="C:membrane"/>
    <property type="evidence" value="ECO:0007669"/>
    <property type="project" value="InterPro"/>
</dbReference>
<accession>A0A344TND4</accession>